<dbReference type="Pfam" id="PF00702">
    <property type="entry name" value="Hydrolase"/>
    <property type="match status" value="1"/>
</dbReference>
<gene>
    <name evidence="1" type="ORF">RDWZM_005230</name>
</gene>
<dbReference type="EMBL" id="JAPWDV010000002">
    <property type="protein sequence ID" value="KAJ6219418.1"/>
    <property type="molecule type" value="Genomic_DNA"/>
</dbReference>
<dbReference type="PANTHER" id="PTHR20371:SF1">
    <property type="entry name" value="ENOLASE-PHOSPHATASE E1"/>
    <property type="match status" value="1"/>
</dbReference>
<dbReference type="AlphaFoldDB" id="A0A9Q0M6A4"/>
<organism evidence="1 2">
    <name type="scientific">Blomia tropicalis</name>
    <name type="common">Mite</name>
    <dbReference type="NCBI Taxonomy" id="40697"/>
    <lineage>
        <taxon>Eukaryota</taxon>
        <taxon>Metazoa</taxon>
        <taxon>Ecdysozoa</taxon>
        <taxon>Arthropoda</taxon>
        <taxon>Chelicerata</taxon>
        <taxon>Arachnida</taxon>
        <taxon>Acari</taxon>
        <taxon>Acariformes</taxon>
        <taxon>Sarcoptiformes</taxon>
        <taxon>Astigmata</taxon>
        <taxon>Glycyphagoidea</taxon>
        <taxon>Echimyopodidae</taxon>
        <taxon>Blomia</taxon>
    </lineage>
</organism>
<dbReference type="Gene3D" id="3.40.50.1000">
    <property type="entry name" value="HAD superfamily/HAD-like"/>
    <property type="match status" value="1"/>
</dbReference>
<comment type="caution">
    <text evidence="1">The sequence shown here is derived from an EMBL/GenBank/DDBJ whole genome shotgun (WGS) entry which is preliminary data.</text>
</comment>
<evidence type="ECO:0008006" key="3">
    <source>
        <dbReference type="Google" id="ProtNLM"/>
    </source>
</evidence>
<dbReference type="SUPFAM" id="SSF56784">
    <property type="entry name" value="HAD-like"/>
    <property type="match status" value="1"/>
</dbReference>
<keyword evidence="2" id="KW-1185">Reference proteome</keyword>
<evidence type="ECO:0000313" key="1">
    <source>
        <dbReference type="EMBL" id="KAJ6219418.1"/>
    </source>
</evidence>
<dbReference type="GO" id="GO:0043874">
    <property type="term" value="F:acireductone synthase activity"/>
    <property type="evidence" value="ECO:0007669"/>
    <property type="project" value="TreeGrafter"/>
</dbReference>
<proteinExistence type="predicted"/>
<accession>A0A9Q0M6A4</accession>
<name>A0A9Q0M6A4_BLOTA</name>
<dbReference type="OMA" id="FMSKTSH"/>
<dbReference type="InterPro" id="IPR023214">
    <property type="entry name" value="HAD_sf"/>
</dbReference>
<dbReference type="PANTHER" id="PTHR20371">
    <property type="entry name" value="ENOLASE-PHOSPHATASE E1"/>
    <property type="match status" value="1"/>
</dbReference>
<dbReference type="GO" id="GO:0019509">
    <property type="term" value="P:L-methionine salvage from methylthioadenosine"/>
    <property type="evidence" value="ECO:0007669"/>
    <property type="project" value="TreeGrafter"/>
</dbReference>
<protein>
    <recommendedName>
        <fullName evidence="3">Enolase-phosphatase E1</fullName>
    </recommendedName>
</protein>
<reference evidence="1" key="1">
    <citation type="submission" date="2022-12" db="EMBL/GenBank/DDBJ databases">
        <title>Genome assemblies of Blomia tropicalis.</title>
        <authorList>
            <person name="Cui Y."/>
        </authorList>
    </citation>
    <scope>NUCLEOTIDE SEQUENCE</scope>
    <source>
        <tissue evidence="1">Adult mites</tissue>
    </source>
</reference>
<dbReference type="OrthoDB" id="6498443at2759"/>
<sequence>MVQVKIQKPKLVLFDVSGTAARESFVEKILLPYFKIAARIYFDNNWGTAQCDEDMKALARAAAAQAEAPKIDLSMPKPQVIDALQTYIDWAQEKLQDNTRAFSTYRFHVWFDGYDRGKLTTPVYSDVAVTIQKWRCDLNVRLYILSNGWAEATKKFMSKTSHGDLNLLIEGHFDTSSGPLTEPSTFKKVVEQIGANTSDVLFLTKSPEEGKAAKDAGLNVILVLTHRGSVDQALQMCKDIPIARTFTEIEFI</sequence>
<dbReference type="InterPro" id="IPR036412">
    <property type="entry name" value="HAD-like_sf"/>
</dbReference>
<evidence type="ECO:0000313" key="2">
    <source>
        <dbReference type="Proteomes" id="UP001142055"/>
    </source>
</evidence>
<dbReference type="Proteomes" id="UP001142055">
    <property type="component" value="Chromosome 2"/>
</dbReference>